<dbReference type="AlphaFoldDB" id="A0A7D7QRW0"/>
<sequence>MKNLVKSLLDERTKSVIRSSELYQALYNKMHSSKLAVAGKRLDICANEVAIYLLQSGKDKYVLRDKICLEIGSGWLLTHSLVFYLLGAKKVYATDVYPLLQPENIFKAVCKSVDWSILDSLSTFEDREIIDLRLKKLLSLKNLSVEVLQDLGIEYVAPIDLSQKLPSKEKIDFIFSKSVLEHVPVDDVVPLLKNLVNSLSKDGFMFHLIHLLDHKNLRERPFDFFVYQQEAYSRELQSRWGNRIRRSEWKHIFSNLKHLDSRFVFEWSCKDRELPKKIDSSIQYTDEEDLRISHIGVAGEFTSLTKVNSYTNS</sequence>
<keyword evidence="2" id="KW-1185">Reference proteome</keyword>
<proteinExistence type="predicted"/>
<reference evidence="2" key="1">
    <citation type="submission" date="2020-06" db="EMBL/GenBank/DDBJ databases">
        <title>Nostoc edaphicum CCNP1411 genome.</title>
        <authorList>
            <person name="Fidor A."/>
            <person name="Grabski M."/>
            <person name="Gawor J."/>
            <person name="Gromadka R."/>
            <person name="Wegrzyn G."/>
            <person name="Mazur-Marzec H."/>
        </authorList>
    </citation>
    <scope>NUCLEOTIDE SEQUENCE [LARGE SCALE GENOMIC DNA]</scope>
    <source>
        <strain evidence="2">CCNP1411</strain>
    </source>
</reference>
<dbReference type="SUPFAM" id="SSF53335">
    <property type="entry name" value="S-adenosyl-L-methionine-dependent methyltransferases"/>
    <property type="match status" value="1"/>
</dbReference>
<evidence type="ECO:0008006" key="3">
    <source>
        <dbReference type="Google" id="ProtNLM"/>
    </source>
</evidence>
<dbReference type="KEGG" id="ned:HUN01_11055"/>
<protein>
    <recommendedName>
        <fullName evidence="3">Class I SAM-dependent methyltransferase</fullName>
    </recommendedName>
</protein>
<evidence type="ECO:0000313" key="2">
    <source>
        <dbReference type="Proteomes" id="UP000514713"/>
    </source>
</evidence>
<organism evidence="1 2">
    <name type="scientific">Nostoc edaphicum CCNP1411</name>
    <dbReference type="NCBI Taxonomy" id="1472755"/>
    <lineage>
        <taxon>Bacteria</taxon>
        <taxon>Bacillati</taxon>
        <taxon>Cyanobacteriota</taxon>
        <taxon>Cyanophyceae</taxon>
        <taxon>Nostocales</taxon>
        <taxon>Nostocaceae</taxon>
        <taxon>Nostoc</taxon>
    </lineage>
</organism>
<evidence type="ECO:0000313" key="1">
    <source>
        <dbReference type="EMBL" id="QMS88103.1"/>
    </source>
</evidence>
<dbReference type="RefSeq" id="WP_181931304.1">
    <property type="nucleotide sequence ID" value="NZ_CP054698.1"/>
</dbReference>
<dbReference type="Gene3D" id="3.40.50.150">
    <property type="entry name" value="Vaccinia Virus protein VP39"/>
    <property type="match status" value="1"/>
</dbReference>
<accession>A0A7D7QRW0</accession>
<dbReference type="InterPro" id="IPR029063">
    <property type="entry name" value="SAM-dependent_MTases_sf"/>
</dbReference>
<dbReference type="Proteomes" id="UP000514713">
    <property type="component" value="Chromosome"/>
</dbReference>
<dbReference type="EMBL" id="CP054698">
    <property type="protein sequence ID" value="QMS88103.1"/>
    <property type="molecule type" value="Genomic_DNA"/>
</dbReference>
<name>A0A7D7QRW0_9NOSO</name>
<gene>
    <name evidence="1" type="ORF">HUN01_11055</name>
</gene>